<feature type="signal peptide" evidence="2">
    <location>
        <begin position="1"/>
        <end position="18"/>
    </location>
</feature>
<keyword evidence="4" id="KW-1185">Reference proteome</keyword>
<dbReference type="AlphaFoldDB" id="A0A6M2BR79"/>
<dbReference type="PROSITE" id="PS51257">
    <property type="entry name" value="PROKAR_LIPOPROTEIN"/>
    <property type="match status" value="1"/>
</dbReference>
<feature type="region of interest" description="Disordered" evidence="1">
    <location>
        <begin position="65"/>
        <end position="84"/>
    </location>
</feature>
<dbReference type="Proteomes" id="UP000472676">
    <property type="component" value="Unassembled WGS sequence"/>
</dbReference>
<feature type="compositionally biased region" description="Basic and acidic residues" evidence="1">
    <location>
        <begin position="65"/>
        <end position="74"/>
    </location>
</feature>
<keyword evidence="2" id="KW-0732">Signal</keyword>
<feature type="chain" id="PRO_5027091901" description="Lipoprotein" evidence="2">
    <location>
        <begin position="19"/>
        <end position="84"/>
    </location>
</feature>
<sequence>MKTTIICAAALSALLLSACHPKEQPEHVDKQQQGRDETQGIRNTEAVGYAGNAIADKVDAALDANDQAKQKMDDAIDAQTQDPH</sequence>
<dbReference type="RefSeq" id="WP_166254744.1">
    <property type="nucleotide sequence ID" value="NZ_JAAMOW010000004.1"/>
</dbReference>
<reference evidence="3 4" key="1">
    <citation type="journal article" date="2014" name="Int. J. Syst. Evol. Microbiol.">
        <title>Solimonas terrae sp. nov., isolated from soil.</title>
        <authorList>
            <person name="Kim S.J."/>
            <person name="Moon J.Y."/>
            <person name="Weon H.Y."/>
            <person name="Ahn J.H."/>
            <person name="Chen W.M."/>
            <person name="Kwon S.W."/>
        </authorList>
    </citation>
    <scope>NUCLEOTIDE SEQUENCE [LARGE SCALE GENOMIC DNA]</scope>
    <source>
        <strain evidence="3 4">KIS83-12</strain>
    </source>
</reference>
<protein>
    <recommendedName>
        <fullName evidence="5">Lipoprotein</fullName>
    </recommendedName>
</protein>
<comment type="caution">
    <text evidence="3">The sequence shown here is derived from an EMBL/GenBank/DDBJ whole genome shotgun (WGS) entry which is preliminary data.</text>
</comment>
<evidence type="ECO:0000313" key="3">
    <source>
        <dbReference type="EMBL" id="NGY04745.1"/>
    </source>
</evidence>
<organism evidence="3 4">
    <name type="scientific">Solimonas terrae</name>
    <dbReference type="NCBI Taxonomy" id="1396819"/>
    <lineage>
        <taxon>Bacteria</taxon>
        <taxon>Pseudomonadati</taxon>
        <taxon>Pseudomonadota</taxon>
        <taxon>Gammaproteobacteria</taxon>
        <taxon>Nevskiales</taxon>
        <taxon>Nevskiaceae</taxon>
        <taxon>Solimonas</taxon>
    </lineage>
</organism>
<proteinExistence type="predicted"/>
<name>A0A6M2BR79_9GAMM</name>
<dbReference type="EMBL" id="JAAMOW010000004">
    <property type="protein sequence ID" value="NGY04745.1"/>
    <property type="molecule type" value="Genomic_DNA"/>
</dbReference>
<feature type="region of interest" description="Disordered" evidence="1">
    <location>
        <begin position="23"/>
        <end position="45"/>
    </location>
</feature>
<accession>A0A6M2BR79</accession>
<evidence type="ECO:0000313" key="4">
    <source>
        <dbReference type="Proteomes" id="UP000472676"/>
    </source>
</evidence>
<feature type="compositionally biased region" description="Basic and acidic residues" evidence="1">
    <location>
        <begin position="23"/>
        <end position="39"/>
    </location>
</feature>
<evidence type="ECO:0000256" key="1">
    <source>
        <dbReference type="SAM" id="MobiDB-lite"/>
    </source>
</evidence>
<gene>
    <name evidence="3" type="ORF">G7Y85_08210</name>
</gene>
<evidence type="ECO:0000256" key="2">
    <source>
        <dbReference type="SAM" id="SignalP"/>
    </source>
</evidence>
<evidence type="ECO:0008006" key="5">
    <source>
        <dbReference type="Google" id="ProtNLM"/>
    </source>
</evidence>